<evidence type="ECO:0000313" key="2">
    <source>
        <dbReference type="EMBL" id="KIM14090.1"/>
    </source>
</evidence>
<dbReference type="EMBL" id="JXQB01000001">
    <property type="protein sequence ID" value="KIM14090.1"/>
    <property type="molecule type" value="Genomic_DNA"/>
</dbReference>
<sequence length="231" mass="27556">MSKDYTSRNQLFNKEIDLVNQQIKKAKNLGDYSKFINNSLNVLNKLDSKYFNKVFNNIYDEFDKGGFYLAKTKLNQTINQELLDNIHKQISLLKKISTNELVDLKRYSDFIVLDEQKFHFSNLLKMTKDINLYKKATCEKFEKLDLINNDFTNLTKLDIDQKDLNSIKKINEIKQVQITDLIKKTKKENLKKITELERKKQMYQIKKNWFLIWISIFISVMIFSLLLFIVL</sequence>
<keyword evidence="1" id="KW-0812">Transmembrane</keyword>
<dbReference type="AlphaFoldDB" id="A0A0C2ZML7"/>
<gene>
    <name evidence="2" type="ORF">MCGM508_03400</name>
</gene>
<dbReference type="RefSeq" id="WP_011387444.1">
    <property type="nucleotide sequence ID" value="NZ_CP143994.1"/>
</dbReference>
<keyword evidence="1" id="KW-0472">Membrane</keyword>
<evidence type="ECO:0000313" key="3">
    <source>
        <dbReference type="Proteomes" id="UP000031975"/>
    </source>
</evidence>
<dbReference type="GeneID" id="23778465"/>
<protein>
    <submittedName>
        <fullName evidence="2">Membrane protein</fullName>
    </submittedName>
</protein>
<organism evidence="2 3">
    <name type="scientific">Mycoplasma capricolum subsp. capricolum</name>
    <dbReference type="NCBI Taxonomy" id="40479"/>
    <lineage>
        <taxon>Bacteria</taxon>
        <taxon>Bacillati</taxon>
        <taxon>Mycoplasmatota</taxon>
        <taxon>Mollicutes</taxon>
        <taxon>Mycoplasmataceae</taxon>
        <taxon>Mycoplasma</taxon>
    </lineage>
</organism>
<dbReference type="Proteomes" id="UP000031975">
    <property type="component" value="Unassembled WGS sequence"/>
</dbReference>
<accession>A0A0C2ZML7</accession>
<keyword evidence="1" id="KW-1133">Transmembrane helix</keyword>
<reference evidence="2 3" key="1">
    <citation type="submission" date="2015-01" db="EMBL/GenBank/DDBJ databases">
        <title>Draft Genome Sequence of Mycoplasma capricolum subsp. capricolum str. GM508D.</title>
        <authorList>
            <person name="Calcutt M.J."/>
            <person name="Foecking M.F."/>
        </authorList>
    </citation>
    <scope>NUCLEOTIDE SEQUENCE [LARGE SCALE GENOMIC DNA]</scope>
    <source>
        <strain evidence="2 3">GM508D</strain>
    </source>
</reference>
<dbReference type="OMA" id="NNSEAYK"/>
<feature type="transmembrane region" description="Helical" evidence="1">
    <location>
        <begin position="208"/>
        <end position="230"/>
    </location>
</feature>
<comment type="caution">
    <text evidence="2">The sequence shown here is derived from an EMBL/GenBank/DDBJ whole genome shotgun (WGS) entry which is preliminary data.</text>
</comment>
<name>A0A0C2ZML7_MYCCA</name>
<proteinExistence type="predicted"/>
<evidence type="ECO:0000256" key="1">
    <source>
        <dbReference type="SAM" id="Phobius"/>
    </source>
</evidence>